<gene>
    <name evidence="3" type="ORF">O1G21_32285</name>
</gene>
<keyword evidence="1" id="KW-0723">Serine/threonine-protein kinase</keyword>
<dbReference type="SUPFAM" id="SSF55874">
    <property type="entry name" value="ATPase domain of HSP90 chaperone/DNA topoisomerase II/histidine kinase"/>
    <property type="match status" value="1"/>
</dbReference>
<evidence type="ECO:0000259" key="2">
    <source>
        <dbReference type="Pfam" id="PF13581"/>
    </source>
</evidence>
<evidence type="ECO:0000313" key="4">
    <source>
        <dbReference type="Proteomes" id="UP001212821"/>
    </source>
</evidence>
<keyword evidence="1" id="KW-0418">Kinase</keyword>
<keyword evidence="3" id="KW-0067">ATP-binding</keyword>
<dbReference type="Pfam" id="PF13581">
    <property type="entry name" value="HATPase_c_2"/>
    <property type="match status" value="1"/>
</dbReference>
<proteinExistence type="predicted"/>
<name>A0ABY7QBB7_9ACTN</name>
<sequence>MPRHARSVGLARQLLGDFLAELQNGEQFCHESELVVSELVTNAVLHAVTPTGRLIYLQFDLHPDPDSLRIEVHDADPEHPTLRPAAECDEAGRGLLLASEFATSWGCHPRPGGIGKVMWALLEGGVQ</sequence>
<feature type="domain" description="Histidine kinase/HSP90-like ATPase" evidence="2">
    <location>
        <begin position="4"/>
        <end position="104"/>
    </location>
</feature>
<dbReference type="PANTHER" id="PTHR35526:SF3">
    <property type="entry name" value="ANTI-SIGMA-F FACTOR RSBW"/>
    <property type="match status" value="1"/>
</dbReference>
<dbReference type="Proteomes" id="UP001212821">
    <property type="component" value="Chromosome"/>
</dbReference>
<dbReference type="RefSeq" id="WP_270148642.1">
    <property type="nucleotide sequence ID" value="NZ_CP115450.1"/>
</dbReference>
<dbReference type="Gene3D" id="3.30.565.10">
    <property type="entry name" value="Histidine kinase-like ATPase, C-terminal domain"/>
    <property type="match status" value="1"/>
</dbReference>
<accession>A0ABY7QBB7</accession>
<dbReference type="EMBL" id="CP115450">
    <property type="protein sequence ID" value="WBP90073.1"/>
    <property type="molecule type" value="Genomic_DNA"/>
</dbReference>
<organism evidence="3 4">
    <name type="scientific">Kitasatospora cathayae</name>
    <dbReference type="NCBI Taxonomy" id="3004092"/>
    <lineage>
        <taxon>Bacteria</taxon>
        <taxon>Bacillati</taxon>
        <taxon>Actinomycetota</taxon>
        <taxon>Actinomycetes</taxon>
        <taxon>Kitasatosporales</taxon>
        <taxon>Streptomycetaceae</taxon>
        <taxon>Kitasatospora</taxon>
    </lineage>
</organism>
<dbReference type="InterPro" id="IPR050267">
    <property type="entry name" value="Anti-sigma-factor_SerPK"/>
</dbReference>
<dbReference type="InterPro" id="IPR003594">
    <property type="entry name" value="HATPase_dom"/>
</dbReference>
<evidence type="ECO:0000313" key="3">
    <source>
        <dbReference type="EMBL" id="WBP90073.1"/>
    </source>
</evidence>
<keyword evidence="4" id="KW-1185">Reference proteome</keyword>
<keyword evidence="3" id="KW-0547">Nucleotide-binding</keyword>
<dbReference type="GO" id="GO:0005524">
    <property type="term" value="F:ATP binding"/>
    <property type="evidence" value="ECO:0007669"/>
    <property type="project" value="UniProtKB-KW"/>
</dbReference>
<evidence type="ECO:0000256" key="1">
    <source>
        <dbReference type="ARBA" id="ARBA00022527"/>
    </source>
</evidence>
<dbReference type="PANTHER" id="PTHR35526">
    <property type="entry name" value="ANTI-SIGMA-F FACTOR RSBW-RELATED"/>
    <property type="match status" value="1"/>
</dbReference>
<dbReference type="InterPro" id="IPR036890">
    <property type="entry name" value="HATPase_C_sf"/>
</dbReference>
<keyword evidence="1" id="KW-0808">Transferase</keyword>
<reference evidence="4" key="1">
    <citation type="submission" date="2022-12" db="EMBL/GenBank/DDBJ databases">
        <authorList>
            <person name="Mo P."/>
        </authorList>
    </citation>
    <scope>NUCLEOTIDE SEQUENCE [LARGE SCALE GENOMIC DNA]</scope>
    <source>
        <strain evidence="4">HUAS 3-15</strain>
    </source>
</reference>
<dbReference type="CDD" id="cd16936">
    <property type="entry name" value="HATPase_RsbW-like"/>
    <property type="match status" value="1"/>
</dbReference>
<protein>
    <submittedName>
        <fullName evidence="3">ATP-binding protein</fullName>
    </submittedName>
</protein>